<dbReference type="SUPFAM" id="SSF48065">
    <property type="entry name" value="DBL homology domain (DH-domain)"/>
    <property type="match status" value="1"/>
</dbReference>
<name>A0A8X6R4M9_NEPPI</name>
<organism evidence="2 3">
    <name type="scientific">Nephila pilipes</name>
    <name type="common">Giant wood spider</name>
    <name type="synonym">Nephila maculata</name>
    <dbReference type="NCBI Taxonomy" id="299642"/>
    <lineage>
        <taxon>Eukaryota</taxon>
        <taxon>Metazoa</taxon>
        <taxon>Ecdysozoa</taxon>
        <taxon>Arthropoda</taxon>
        <taxon>Chelicerata</taxon>
        <taxon>Arachnida</taxon>
        <taxon>Araneae</taxon>
        <taxon>Araneomorphae</taxon>
        <taxon>Entelegynae</taxon>
        <taxon>Araneoidea</taxon>
        <taxon>Nephilidae</taxon>
        <taxon>Nephila</taxon>
    </lineage>
</organism>
<feature type="region of interest" description="Disordered" evidence="1">
    <location>
        <begin position="42"/>
        <end position="68"/>
    </location>
</feature>
<comment type="caution">
    <text evidence="2">The sequence shown here is derived from an EMBL/GenBank/DDBJ whole genome shotgun (WGS) entry which is preliminary data.</text>
</comment>
<evidence type="ECO:0000313" key="3">
    <source>
        <dbReference type="Proteomes" id="UP000887013"/>
    </source>
</evidence>
<evidence type="ECO:0000313" key="2">
    <source>
        <dbReference type="EMBL" id="GFU48943.1"/>
    </source>
</evidence>
<gene>
    <name evidence="2" type="ORF">NPIL_505551</name>
</gene>
<accession>A0A8X6R4M9</accession>
<proteinExistence type="predicted"/>
<dbReference type="Gene3D" id="1.20.900.10">
    <property type="entry name" value="Dbl homology (DH) domain"/>
    <property type="match status" value="1"/>
</dbReference>
<dbReference type="EMBL" id="BMAW01086819">
    <property type="protein sequence ID" value="GFU48943.1"/>
    <property type="molecule type" value="Genomic_DNA"/>
</dbReference>
<evidence type="ECO:0000256" key="1">
    <source>
        <dbReference type="SAM" id="MobiDB-lite"/>
    </source>
</evidence>
<protein>
    <recommendedName>
        <fullName evidence="4">DH domain-containing protein</fullName>
    </recommendedName>
</protein>
<evidence type="ECO:0008006" key="4">
    <source>
        <dbReference type="Google" id="ProtNLM"/>
    </source>
</evidence>
<dbReference type="InterPro" id="IPR035899">
    <property type="entry name" value="DBL_dom_sf"/>
</dbReference>
<sequence length="90" mass="10326">MKGKQEDTRTHIVGELYETELSYVESLQIVIKRDYFLRTERNPIPTSVKSPPPSNALPSSFASAEPQFPKPIPYIKVREIEQARKISRVP</sequence>
<dbReference type="Proteomes" id="UP000887013">
    <property type="component" value="Unassembled WGS sequence"/>
</dbReference>
<dbReference type="AlphaFoldDB" id="A0A8X6R4M9"/>
<reference evidence="2" key="1">
    <citation type="submission" date="2020-08" db="EMBL/GenBank/DDBJ databases">
        <title>Multicomponent nature underlies the extraordinary mechanical properties of spider dragline silk.</title>
        <authorList>
            <person name="Kono N."/>
            <person name="Nakamura H."/>
            <person name="Mori M."/>
            <person name="Yoshida Y."/>
            <person name="Ohtoshi R."/>
            <person name="Malay A.D."/>
            <person name="Moran D.A.P."/>
            <person name="Tomita M."/>
            <person name="Numata K."/>
            <person name="Arakawa K."/>
        </authorList>
    </citation>
    <scope>NUCLEOTIDE SEQUENCE</scope>
</reference>
<keyword evidence="3" id="KW-1185">Reference proteome</keyword>
<dbReference type="OrthoDB" id="4066896at2759"/>